<protein>
    <recommendedName>
        <fullName evidence="10">SDE2-like domain-containing protein</fullName>
    </recommendedName>
</protein>
<dbReference type="Pfam" id="PF22782">
    <property type="entry name" value="SDE2"/>
    <property type="match status" value="1"/>
</dbReference>
<comment type="subcellular location">
    <subcellularLocation>
        <location evidence="2">Cytoplasm</location>
    </subcellularLocation>
    <subcellularLocation>
        <location evidence="1">Nucleus</location>
    </subcellularLocation>
</comment>
<dbReference type="PANTHER" id="PTHR12786:SF1">
    <property type="entry name" value="SPLICING REGULATOR SDE2"/>
    <property type="match status" value="1"/>
</dbReference>
<keyword evidence="6" id="KW-0508">mRNA splicing</keyword>
<evidence type="ECO:0000313" key="11">
    <source>
        <dbReference type="EMBL" id="GJQ15109.1"/>
    </source>
</evidence>
<dbReference type="Proteomes" id="UP001061958">
    <property type="component" value="Unassembled WGS sequence"/>
</dbReference>
<dbReference type="EMBL" id="BQMJ01000064">
    <property type="protein sequence ID" value="GJQ15109.1"/>
    <property type="molecule type" value="Genomic_DNA"/>
</dbReference>
<feature type="compositionally biased region" description="Polar residues" evidence="9">
    <location>
        <begin position="229"/>
        <end position="250"/>
    </location>
</feature>
<dbReference type="InterPro" id="IPR051421">
    <property type="entry name" value="RNA_Proc_DNA_Dmg_Regulator"/>
</dbReference>
<dbReference type="GO" id="GO:0005737">
    <property type="term" value="C:cytoplasm"/>
    <property type="evidence" value="ECO:0007669"/>
    <property type="project" value="UniProtKB-SubCell"/>
</dbReference>
<comment type="caution">
    <text evidence="11">The sequence shown here is derived from an EMBL/GenBank/DDBJ whole genome shotgun (WGS) entry which is preliminary data.</text>
</comment>
<dbReference type="GO" id="GO:0005634">
    <property type="term" value="C:nucleus"/>
    <property type="evidence" value="ECO:0007669"/>
    <property type="project" value="UniProtKB-SubCell"/>
</dbReference>
<feature type="compositionally biased region" description="Basic and acidic residues" evidence="9">
    <location>
        <begin position="145"/>
        <end position="161"/>
    </location>
</feature>
<evidence type="ECO:0000256" key="7">
    <source>
        <dbReference type="ARBA" id="ARBA00023242"/>
    </source>
</evidence>
<dbReference type="InterPro" id="IPR053822">
    <property type="entry name" value="SDE2-like_dom"/>
</dbReference>
<evidence type="ECO:0000256" key="5">
    <source>
        <dbReference type="ARBA" id="ARBA00022664"/>
    </source>
</evidence>
<keyword evidence="4" id="KW-0963">Cytoplasm</keyword>
<keyword evidence="8" id="KW-0131">Cell cycle</keyword>
<dbReference type="OrthoDB" id="5010at2759"/>
<feature type="domain" description="SDE2-like" evidence="10">
    <location>
        <begin position="80"/>
        <end position="180"/>
    </location>
</feature>
<reference evidence="11" key="1">
    <citation type="journal article" date="2022" name="Proc. Natl. Acad. Sci. U.S.A.">
        <title>Life cycle and functional genomics of the unicellular red alga Galdieria for elucidating algal and plant evolution and industrial use.</title>
        <authorList>
            <person name="Hirooka S."/>
            <person name="Itabashi T."/>
            <person name="Ichinose T.M."/>
            <person name="Onuma R."/>
            <person name="Fujiwara T."/>
            <person name="Yamashita S."/>
            <person name="Jong L.W."/>
            <person name="Tomita R."/>
            <person name="Iwane A.H."/>
            <person name="Miyagishima S.Y."/>
        </authorList>
    </citation>
    <scope>NUCLEOTIDE SEQUENCE</scope>
    <source>
        <strain evidence="11">NBRC 102759</strain>
    </source>
</reference>
<keyword evidence="13" id="KW-1185">Reference proteome</keyword>
<sequence>MSVGGIQLLIGELPGLGTLNVYLSSQDTVRDLEKVIWKRLGYSWPLIFLYGGKIVAAEERLTRFVDGSFLQARPLGVLKGGKGGFGTLLRGQAAFRKKSQNVSACRDLEGRRLRDVEAEKRLTKWYEEREQGKNQVNNNNPQQARRNEEKEQTKRQHEEIKAQVGNTCRTVEANTESAVSKGLAVATKRKRSFSESGEKKIRDQSKRRWIFPTLEDSGEEDDNDSESSTCAQGSQTNSLVTSSVSESDNLLSPLVPIANISG</sequence>
<evidence type="ECO:0000259" key="10">
    <source>
        <dbReference type="Pfam" id="PF22782"/>
    </source>
</evidence>
<dbReference type="AlphaFoldDB" id="A0A9C7Q3G0"/>
<evidence type="ECO:0000256" key="4">
    <source>
        <dbReference type="ARBA" id="ARBA00022490"/>
    </source>
</evidence>
<evidence type="ECO:0000313" key="12">
    <source>
        <dbReference type="EMBL" id="GJQ15283.1"/>
    </source>
</evidence>
<evidence type="ECO:0000256" key="6">
    <source>
        <dbReference type="ARBA" id="ARBA00023187"/>
    </source>
</evidence>
<dbReference type="GO" id="GO:0008380">
    <property type="term" value="P:RNA splicing"/>
    <property type="evidence" value="ECO:0007669"/>
    <property type="project" value="UniProtKB-KW"/>
</dbReference>
<keyword evidence="7" id="KW-0539">Nucleus</keyword>
<feature type="region of interest" description="Disordered" evidence="9">
    <location>
        <begin position="128"/>
        <end position="166"/>
    </location>
</feature>
<evidence type="ECO:0000256" key="8">
    <source>
        <dbReference type="ARBA" id="ARBA00023306"/>
    </source>
</evidence>
<dbReference type="PANTHER" id="PTHR12786">
    <property type="entry name" value="SPLICING FACTOR SF3A-RELATED"/>
    <property type="match status" value="1"/>
</dbReference>
<evidence type="ECO:0000256" key="9">
    <source>
        <dbReference type="SAM" id="MobiDB-lite"/>
    </source>
</evidence>
<feature type="region of interest" description="Disordered" evidence="9">
    <location>
        <begin position="187"/>
        <end position="262"/>
    </location>
</feature>
<evidence type="ECO:0000313" key="13">
    <source>
        <dbReference type="Proteomes" id="UP001061958"/>
    </source>
</evidence>
<feature type="compositionally biased region" description="Acidic residues" evidence="9">
    <location>
        <begin position="216"/>
        <end position="225"/>
    </location>
</feature>
<dbReference type="EMBL" id="BQMJ01000067">
    <property type="protein sequence ID" value="GJQ15283.1"/>
    <property type="molecule type" value="Genomic_DNA"/>
</dbReference>
<evidence type="ECO:0000256" key="2">
    <source>
        <dbReference type="ARBA" id="ARBA00004496"/>
    </source>
</evidence>
<gene>
    <name evidence="11" type="ORF">GpartN1_g6900.t1</name>
    <name evidence="12" type="ORF">GpartN1_g7074.t1</name>
</gene>
<evidence type="ECO:0000256" key="3">
    <source>
        <dbReference type="ARBA" id="ARBA00008726"/>
    </source>
</evidence>
<name>A0A9C7Q3G0_9RHOD</name>
<dbReference type="GO" id="GO:0006397">
    <property type="term" value="P:mRNA processing"/>
    <property type="evidence" value="ECO:0007669"/>
    <property type="project" value="UniProtKB-KW"/>
</dbReference>
<organism evidence="11 13">
    <name type="scientific">Galdieria partita</name>
    <dbReference type="NCBI Taxonomy" id="83374"/>
    <lineage>
        <taxon>Eukaryota</taxon>
        <taxon>Rhodophyta</taxon>
        <taxon>Bangiophyceae</taxon>
        <taxon>Galdieriales</taxon>
        <taxon>Galdieriaceae</taxon>
        <taxon>Galdieria</taxon>
    </lineage>
</organism>
<accession>A0A9C7Q3G0</accession>
<proteinExistence type="inferred from homology"/>
<feature type="compositionally biased region" description="Polar residues" evidence="9">
    <location>
        <begin position="133"/>
        <end position="144"/>
    </location>
</feature>
<keyword evidence="5" id="KW-0507">mRNA processing</keyword>
<feature type="compositionally biased region" description="Basic and acidic residues" evidence="9">
    <location>
        <begin position="192"/>
        <end position="206"/>
    </location>
</feature>
<reference evidence="11" key="2">
    <citation type="submission" date="2022-01" db="EMBL/GenBank/DDBJ databases">
        <authorList>
            <person name="Hirooka S."/>
            <person name="Miyagishima S.Y."/>
        </authorList>
    </citation>
    <scope>NUCLEOTIDE SEQUENCE</scope>
    <source>
        <strain evidence="11">NBRC 102759</strain>
    </source>
</reference>
<comment type="similarity">
    <text evidence="3">Belongs to the SDE2 family.</text>
</comment>
<evidence type="ECO:0000256" key="1">
    <source>
        <dbReference type="ARBA" id="ARBA00004123"/>
    </source>
</evidence>